<evidence type="ECO:0000313" key="4">
    <source>
        <dbReference type="Proteomes" id="UP000663583"/>
    </source>
</evidence>
<dbReference type="InterPro" id="IPR027417">
    <property type="entry name" value="P-loop_NTPase"/>
</dbReference>
<dbReference type="PANTHER" id="PTHR43384:SF14">
    <property type="entry name" value="ESX-1 SECRETION-ASSOCIATED PROTEIN ESPI"/>
    <property type="match status" value="1"/>
</dbReference>
<dbReference type="Pfam" id="PF13614">
    <property type="entry name" value="AAA_31"/>
    <property type="match status" value="1"/>
</dbReference>
<reference evidence="3" key="1">
    <citation type="submission" date="2020-11" db="EMBL/GenBank/DDBJ databases">
        <title>Intraspecies plasmid and genomic variation of Mycobacterium kubicae revealed by the complete genome sequences of two clinical isolates.</title>
        <authorList>
            <person name="Hendrix J.R."/>
            <person name="Epperson L.E."/>
            <person name="Honda J.R."/>
            <person name="Strong M."/>
        </authorList>
    </citation>
    <scope>NUCLEOTIDE SEQUENCE</scope>
    <source>
        <strain evidence="3">JCM 13573</strain>
    </source>
</reference>
<proteinExistence type="predicted"/>
<dbReference type="GO" id="GO:0009898">
    <property type="term" value="C:cytoplasmic side of plasma membrane"/>
    <property type="evidence" value="ECO:0007669"/>
    <property type="project" value="TreeGrafter"/>
</dbReference>
<feature type="compositionally biased region" description="Low complexity" evidence="1">
    <location>
        <begin position="54"/>
        <end position="64"/>
    </location>
</feature>
<dbReference type="GO" id="GO:0005524">
    <property type="term" value="F:ATP binding"/>
    <property type="evidence" value="ECO:0007669"/>
    <property type="project" value="TreeGrafter"/>
</dbReference>
<feature type="region of interest" description="Disordered" evidence="1">
    <location>
        <begin position="1"/>
        <end position="23"/>
    </location>
</feature>
<dbReference type="GO" id="GO:0005829">
    <property type="term" value="C:cytosol"/>
    <property type="evidence" value="ECO:0007669"/>
    <property type="project" value="TreeGrafter"/>
</dbReference>
<feature type="region of interest" description="Disordered" evidence="1">
    <location>
        <begin position="43"/>
        <end position="71"/>
    </location>
</feature>
<dbReference type="InterPro" id="IPR025669">
    <property type="entry name" value="AAA_dom"/>
</dbReference>
<dbReference type="GO" id="GO:0051782">
    <property type="term" value="P:negative regulation of cell division"/>
    <property type="evidence" value="ECO:0007669"/>
    <property type="project" value="TreeGrafter"/>
</dbReference>
<organism evidence="3 4">
    <name type="scientific">Mycobacterium kubicae</name>
    <dbReference type="NCBI Taxonomy" id="120959"/>
    <lineage>
        <taxon>Bacteria</taxon>
        <taxon>Bacillati</taxon>
        <taxon>Actinomycetota</taxon>
        <taxon>Actinomycetes</taxon>
        <taxon>Mycobacteriales</taxon>
        <taxon>Mycobacteriaceae</taxon>
        <taxon>Mycobacterium</taxon>
        <taxon>Mycobacterium simiae complex</taxon>
    </lineage>
</organism>
<evidence type="ECO:0000313" key="3">
    <source>
        <dbReference type="EMBL" id="QPI39511.1"/>
    </source>
</evidence>
<dbReference type="KEGG" id="mku:I2456_08695"/>
<dbReference type="AlphaFoldDB" id="A0AAX1JE76"/>
<dbReference type="SUPFAM" id="SSF52540">
    <property type="entry name" value="P-loop containing nucleoside triphosphate hydrolases"/>
    <property type="match status" value="1"/>
</dbReference>
<dbReference type="GO" id="GO:0016887">
    <property type="term" value="F:ATP hydrolysis activity"/>
    <property type="evidence" value="ECO:0007669"/>
    <property type="project" value="TreeGrafter"/>
</dbReference>
<accession>A0AAX1JE76</accession>
<evidence type="ECO:0000259" key="2">
    <source>
        <dbReference type="Pfam" id="PF13614"/>
    </source>
</evidence>
<dbReference type="Proteomes" id="UP000663583">
    <property type="component" value="Chromosome"/>
</dbReference>
<evidence type="ECO:0000256" key="1">
    <source>
        <dbReference type="SAM" id="MobiDB-lite"/>
    </source>
</evidence>
<protein>
    <submittedName>
        <fullName evidence="3">MinD/ParA family protein</fullName>
    </submittedName>
</protein>
<dbReference type="InterPro" id="IPR050625">
    <property type="entry name" value="ParA/MinD_ATPase"/>
</dbReference>
<dbReference type="EMBL" id="CP065047">
    <property type="protein sequence ID" value="QPI39511.1"/>
    <property type="molecule type" value="Genomic_DNA"/>
</dbReference>
<dbReference type="PANTHER" id="PTHR43384">
    <property type="entry name" value="SEPTUM SITE-DETERMINING PROTEIN MIND HOMOLOG, CHLOROPLASTIC-RELATED"/>
    <property type="match status" value="1"/>
</dbReference>
<dbReference type="Gene3D" id="3.40.50.300">
    <property type="entry name" value="P-loop containing nucleotide triphosphate hydrolases"/>
    <property type="match status" value="1"/>
</dbReference>
<sequence>MSNRGRYRGGVLPDATRRAAPNWRARDDWAAPTVPELRRIDGPRPIQRLGESSAPTPAAIRAPAPVRPRERVPGGIALDGLDQQDVDESAQFSWHDLVWRIKRMDFGPGRGANYELDLRERIRTSVGTAFPIAVLNLKGGVGKTSVVEALGSTLASVRRDPVIGIDLDGGDLSDRHGRRSHLNMLDLLQDITVTRYSDVRAHTYMNSSGFEVLGLPDYVNTNWRVERQDFIKVFSILRKHYSLVLIDCVKALNSTVMEAVLPESRALVVVSSASIDSIKKTKTTLEWLRRNGYAKLIASTVLAVNHTEPRELDTLAGKELEQLAAQVAATVVLPFDRHIHEGREIGIDRLSKESRRCYLELAAAVAERFPGRDVRRNDYRSW</sequence>
<gene>
    <name evidence="3" type="ORF">I2456_08695</name>
</gene>
<name>A0AAX1JE76_9MYCO</name>
<feature type="domain" description="AAA" evidence="2">
    <location>
        <begin position="132"/>
        <end position="271"/>
    </location>
</feature>